<keyword evidence="5 14" id="KW-0679">Respiratory chain</keyword>
<comment type="subunit">
    <text evidence="13">Complex I is composed of 45 different subunits. Interacts with CARD15, but not with CARD4. Interacts with STAT3, but not with STAT1, STAT2 and STAT5A. Interacts with OLFM4.</text>
</comment>
<evidence type="ECO:0000256" key="6">
    <source>
        <dbReference type="ARBA" id="ARBA00022692"/>
    </source>
</evidence>
<evidence type="ECO:0000313" key="15">
    <source>
        <dbReference type="EMBL" id="JAT85512.1"/>
    </source>
</evidence>
<comment type="subcellular location">
    <subcellularLocation>
        <location evidence="1 14">Mitochondrion inner membrane</location>
        <topology evidence="1 14">Single-pass membrane protein</topology>
        <orientation evidence="1 14">Matrix side</orientation>
    </subcellularLocation>
</comment>
<dbReference type="Pfam" id="PF06212">
    <property type="entry name" value="GRIM-19"/>
    <property type="match status" value="1"/>
</dbReference>
<evidence type="ECO:0000256" key="3">
    <source>
        <dbReference type="ARBA" id="ARBA00018192"/>
    </source>
</evidence>
<keyword evidence="11 14" id="KW-0472">Membrane</keyword>
<evidence type="ECO:0000256" key="1">
    <source>
        <dbReference type="ARBA" id="ARBA00004298"/>
    </source>
</evidence>
<evidence type="ECO:0000256" key="11">
    <source>
        <dbReference type="ARBA" id="ARBA00023136"/>
    </source>
</evidence>
<feature type="non-terminal residue" evidence="15">
    <location>
        <position position="1"/>
    </location>
</feature>
<keyword evidence="8 14" id="KW-0249">Electron transport</keyword>
<dbReference type="GO" id="GO:0045271">
    <property type="term" value="C:respiratory chain complex I"/>
    <property type="evidence" value="ECO:0007669"/>
    <property type="project" value="UniProtKB-UniRule"/>
</dbReference>
<sequence length="161" mass="19039">KFLDVNIRKMAEVHLARKQDLPPQGGYQPIPYKRVPAKTFFSGYTMFAGYLGMTAGALYLYYLNYKEIKKHEIEMRSSKMAIYPMLLAERDRAYLKQLRKNRDAEAELMKDVPGWEVGTFYGERVYKLLPPDTLVEPIFHEYYAHSEPKEWFRRACLKLRS</sequence>
<evidence type="ECO:0000256" key="13">
    <source>
        <dbReference type="ARBA" id="ARBA00046797"/>
    </source>
</evidence>
<protein>
    <recommendedName>
        <fullName evidence="3 14">NADH dehydrogenase [ubiquinone] 1 alpha subcomplex subunit 13</fullName>
    </recommendedName>
</protein>
<evidence type="ECO:0000256" key="7">
    <source>
        <dbReference type="ARBA" id="ARBA00022792"/>
    </source>
</evidence>
<evidence type="ECO:0000256" key="10">
    <source>
        <dbReference type="ARBA" id="ARBA00023128"/>
    </source>
</evidence>
<dbReference type="OrthoDB" id="3308at2759"/>
<dbReference type="InterPro" id="IPR009346">
    <property type="entry name" value="GRIM-19"/>
</dbReference>
<comment type="similarity">
    <text evidence="2 14">Belongs to the complex I NDUFA13 subunit family.</text>
</comment>
<dbReference type="GO" id="GO:0005743">
    <property type="term" value="C:mitochondrial inner membrane"/>
    <property type="evidence" value="ECO:0007669"/>
    <property type="project" value="UniProtKB-SubCell"/>
</dbReference>
<keyword evidence="6 14" id="KW-0812">Transmembrane</keyword>
<reference evidence="15" key="1">
    <citation type="submission" date="2015-09" db="EMBL/GenBank/DDBJ databases">
        <title>De novo assembly of Pectinophora gossypiella (Pink Bollworm) gut transcriptome.</title>
        <authorList>
            <person name="Tassone E.E."/>
        </authorList>
    </citation>
    <scope>NUCLEOTIDE SEQUENCE</scope>
</reference>
<evidence type="ECO:0000256" key="12">
    <source>
        <dbReference type="ARBA" id="ARBA00045908"/>
    </source>
</evidence>
<dbReference type="EMBL" id="GDQN01005542">
    <property type="protein sequence ID" value="JAT85512.1"/>
    <property type="molecule type" value="Transcribed_RNA"/>
</dbReference>
<feature type="transmembrane region" description="Helical" evidence="14">
    <location>
        <begin position="41"/>
        <end position="62"/>
    </location>
</feature>
<evidence type="ECO:0000256" key="2">
    <source>
        <dbReference type="ARBA" id="ARBA00007312"/>
    </source>
</evidence>
<accession>A0A1E1WET0</accession>
<dbReference type="PANTHER" id="PTHR12966:SF0">
    <property type="entry name" value="NADH DEHYDROGENASE [UBIQUINONE] 1 ALPHA SUBCOMPLEX SUBUNIT 13"/>
    <property type="match status" value="1"/>
</dbReference>
<gene>
    <name evidence="15" type="ORF">g.1948</name>
</gene>
<evidence type="ECO:0000256" key="5">
    <source>
        <dbReference type="ARBA" id="ARBA00022660"/>
    </source>
</evidence>
<name>A0A1E1WET0_PECGO</name>
<keyword evidence="10 14" id="KW-0496">Mitochondrion</keyword>
<keyword evidence="7 14" id="KW-0999">Mitochondrion inner membrane</keyword>
<comment type="function">
    <text evidence="14">Complex I functions in the transfer of electrons from NADH to the respiratory chain. Accessory subunit of the mitochondrial membrane respiratory chain NADH dehydrogenase (Complex I), that is believed not to be involved in catalysis.</text>
</comment>
<evidence type="ECO:0000256" key="8">
    <source>
        <dbReference type="ARBA" id="ARBA00022982"/>
    </source>
</evidence>
<proteinExistence type="inferred from homology"/>
<organism evidence="15">
    <name type="scientific">Pectinophora gossypiella</name>
    <name type="common">Cotton pink bollworm</name>
    <name type="synonym">Depressaria gossypiella</name>
    <dbReference type="NCBI Taxonomy" id="13191"/>
    <lineage>
        <taxon>Eukaryota</taxon>
        <taxon>Metazoa</taxon>
        <taxon>Ecdysozoa</taxon>
        <taxon>Arthropoda</taxon>
        <taxon>Hexapoda</taxon>
        <taxon>Insecta</taxon>
        <taxon>Pterygota</taxon>
        <taxon>Neoptera</taxon>
        <taxon>Endopterygota</taxon>
        <taxon>Lepidoptera</taxon>
        <taxon>Glossata</taxon>
        <taxon>Ditrysia</taxon>
        <taxon>Gelechioidea</taxon>
        <taxon>Gelechiidae</taxon>
        <taxon>Apatetrinae</taxon>
        <taxon>Pectinophora</taxon>
    </lineage>
</organism>
<dbReference type="AlphaFoldDB" id="A0A1E1WET0"/>
<dbReference type="PANTHER" id="PTHR12966">
    <property type="entry name" value="NADH DEHYDROGENASE UBIQUINONE 1 ALPHA SUBCOMPLEX SUBUNIT 13"/>
    <property type="match status" value="1"/>
</dbReference>
<evidence type="ECO:0000256" key="14">
    <source>
        <dbReference type="RuleBase" id="RU368034"/>
    </source>
</evidence>
<comment type="function">
    <text evidence="12">Accessory subunit of the mitochondrial membrane respiratory chain NADH dehydrogenase (Complex I), that is believed not to be involved in catalysis. Complex I functions in the transfer of electrons from NADH to the respiratory chain. The immediate electron acceptor for the enzyme is believed to be ubiquinone. Involved in the interferon/all-trans-retinoic acid (IFN/RA) induced cell death. This apoptotic activity is inhibited by interaction with viral IRF1. Prevents the transactivation of STAT3 target genes. May play a role in CARD15-mediated innate mucosal responses and serve to regulate intestinal epithelial cell responses to microbes.</text>
</comment>
<evidence type="ECO:0000256" key="9">
    <source>
        <dbReference type="ARBA" id="ARBA00022989"/>
    </source>
</evidence>
<keyword evidence="4 14" id="KW-0813">Transport</keyword>
<evidence type="ECO:0000256" key="4">
    <source>
        <dbReference type="ARBA" id="ARBA00022448"/>
    </source>
</evidence>
<keyword evidence="9 14" id="KW-1133">Transmembrane helix</keyword>